<organism evidence="1 2">
    <name type="scientific">Rhizoctonia solani</name>
    <dbReference type="NCBI Taxonomy" id="456999"/>
    <lineage>
        <taxon>Eukaryota</taxon>
        <taxon>Fungi</taxon>
        <taxon>Dikarya</taxon>
        <taxon>Basidiomycota</taxon>
        <taxon>Agaricomycotina</taxon>
        <taxon>Agaricomycetes</taxon>
        <taxon>Cantharellales</taxon>
        <taxon>Ceratobasidiaceae</taxon>
        <taxon>Rhizoctonia</taxon>
    </lineage>
</organism>
<dbReference type="Gene3D" id="3.80.10.10">
    <property type="entry name" value="Ribonuclease Inhibitor"/>
    <property type="match status" value="1"/>
</dbReference>
<accession>A0A0K6G475</accession>
<reference evidence="1 2" key="1">
    <citation type="submission" date="2015-07" db="EMBL/GenBank/DDBJ databases">
        <authorList>
            <person name="Noorani M."/>
        </authorList>
    </citation>
    <scope>NUCLEOTIDE SEQUENCE [LARGE SCALE GENOMIC DNA]</scope>
    <source>
        <strain evidence="1">BBA 69670</strain>
    </source>
</reference>
<evidence type="ECO:0000313" key="2">
    <source>
        <dbReference type="Proteomes" id="UP000044841"/>
    </source>
</evidence>
<dbReference type="EMBL" id="CYGV01001368">
    <property type="protein sequence ID" value="CUA73320.1"/>
    <property type="molecule type" value="Genomic_DNA"/>
</dbReference>
<dbReference type="SUPFAM" id="SSF52047">
    <property type="entry name" value="RNI-like"/>
    <property type="match status" value="1"/>
</dbReference>
<keyword evidence="2" id="KW-1185">Reference proteome</keyword>
<evidence type="ECO:0008006" key="3">
    <source>
        <dbReference type="Google" id="ProtNLM"/>
    </source>
</evidence>
<dbReference type="Proteomes" id="UP000044841">
    <property type="component" value="Unassembled WGS sequence"/>
</dbReference>
<evidence type="ECO:0000313" key="1">
    <source>
        <dbReference type="EMBL" id="CUA73320.1"/>
    </source>
</evidence>
<dbReference type="AlphaFoldDB" id="A0A0K6G475"/>
<proteinExistence type="predicted"/>
<protein>
    <recommendedName>
        <fullName evidence="3">F-box domain-containing protein</fullName>
    </recommendedName>
</protein>
<sequence>MPESMNYQYECSSSVLRDWKNNGELLQKAISAYRESCQSVAALASSNDAEAQMLATQLDHSIANMYPKLGEELVRSRSHLALARNRTLSRFQSLPNEIIRLIFKDVVYAPAPGDRRCPTMAKALETMCSRLIGLMSVCSSWRDIGLNSSELWSFIPLCGHPQTRSLHSKTYSFLERALALTYNNRPLHLVTSPSPWQLARLPVMTGNVPPRFTSINIEGSERQIFDLIASLIQYPTHTALSELSIHQVGYARNRREPHQPRIPSKRLTFGPKDEAFRSLIGSLSTLRVSGANLMWDQIAFSQKLVELRVQSVVLGHCHSALPNFARVLQSAPELQDLKIIGVVALPDPDEDLPSETPLEMVSFPKLKFLLLEDLDFTVLSFFLRSIAPGSHHVKLFLTFKALQILEEHGHPTEAHIETLFELLEESTIDTLILQGHLDDERMWLDDLSLYNIIASLPTLSTLKMANWKFSGEGLLALASSECEDTDDVCARFPSLSHMTLIGCIVGPTDLPILLDAVASHPLQSLEIGPFGVVDTASPTFELIKQLKTMVPNFREARTAFDSEDFAQNVWQLW</sequence>
<name>A0A0K6G475_9AGAM</name>
<gene>
    <name evidence="1" type="ORF">RSOLAG22IIIB_10696</name>
</gene>
<dbReference type="InterPro" id="IPR032675">
    <property type="entry name" value="LRR_dom_sf"/>
</dbReference>